<feature type="region of interest" description="Disordered" evidence="1">
    <location>
        <begin position="35"/>
        <end position="114"/>
    </location>
</feature>
<keyword evidence="2" id="KW-0472">Membrane</keyword>
<evidence type="ECO:0000256" key="1">
    <source>
        <dbReference type="SAM" id="MobiDB-lite"/>
    </source>
</evidence>
<dbReference type="WBParaSite" id="PTRK_0001697200.1">
    <property type="protein sequence ID" value="PTRK_0001697200.1"/>
    <property type="gene ID" value="PTRK_0001697200"/>
</dbReference>
<reference evidence="4" key="1">
    <citation type="submission" date="2017-02" db="UniProtKB">
        <authorList>
            <consortium name="WormBaseParasite"/>
        </authorList>
    </citation>
    <scope>IDENTIFICATION</scope>
</reference>
<keyword evidence="2" id="KW-1133">Transmembrane helix</keyword>
<accession>A0A0N5A5J1</accession>
<evidence type="ECO:0000313" key="3">
    <source>
        <dbReference type="Proteomes" id="UP000038045"/>
    </source>
</evidence>
<protein>
    <submittedName>
        <fullName evidence="4">Uncharacterized protein</fullName>
    </submittedName>
</protein>
<evidence type="ECO:0000256" key="2">
    <source>
        <dbReference type="SAM" id="Phobius"/>
    </source>
</evidence>
<feature type="compositionally biased region" description="Basic and acidic residues" evidence="1">
    <location>
        <begin position="35"/>
        <end position="59"/>
    </location>
</feature>
<organism evidence="3 4">
    <name type="scientific">Parastrongyloides trichosuri</name>
    <name type="common">Possum-specific nematode worm</name>
    <dbReference type="NCBI Taxonomy" id="131310"/>
    <lineage>
        <taxon>Eukaryota</taxon>
        <taxon>Metazoa</taxon>
        <taxon>Ecdysozoa</taxon>
        <taxon>Nematoda</taxon>
        <taxon>Chromadorea</taxon>
        <taxon>Rhabditida</taxon>
        <taxon>Tylenchina</taxon>
        <taxon>Panagrolaimomorpha</taxon>
        <taxon>Strongyloidoidea</taxon>
        <taxon>Strongyloididae</taxon>
        <taxon>Parastrongyloides</taxon>
    </lineage>
</organism>
<keyword evidence="3" id="KW-1185">Reference proteome</keyword>
<feature type="compositionally biased region" description="Basic and acidic residues" evidence="1">
    <location>
        <begin position="71"/>
        <end position="81"/>
    </location>
</feature>
<sequence>MSAFFQVVEIFVALICIYLVYYFSNNSCNTCAKEVGEKEKSDSKVDSLLSKSKDKKDSKTPSVKSESTCVEDSHPMEKGESTYRNVESLPIDDENSQKISTRKDLLDKSPAKDH</sequence>
<keyword evidence="2" id="KW-0812">Transmembrane</keyword>
<feature type="compositionally biased region" description="Basic and acidic residues" evidence="1">
    <location>
        <begin position="101"/>
        <end position="114"/>
    </location>
</feature>
<name>A0A0N5A5J1_PARTI</name>
<proteinExistence type="predicted"/>
<dbReference type="AlphaFoldDB" id="A0A0N5A5J1"/>
<evidence type="ECO:0000313" key="4">
    <source>
        <dbReference type="WBParaSite" id="PTRK_0001697200.1"/>
    </source>
</evidence>
<feature type="transmembrane region" description="Helical" evidence="2">
    <location>
        <begin position="7"/>
        <end position="24"/>
    </location>
</feature>
<dbReference type="Proteomes" id="UP000038045">
    <property type="component" value="Unplaced"/>
</dbReference>